<comment type="caution">
    <text evidence="3">The sequence shown here is derived from an EMBL/GenBank/DDBJ whole genome shotgun (WGS) entry which is preliminary data.</text>
</comment>
<dbReference type="Gene3D" id="3.40.50.10490">
    <property type="entry name" value="Glucose-6-phosphate isomerase like protein, domain 1"/>
    <property type="match status" value="1"/>
</dbReference>
<dbReference type="PANTHER" id="PTHR43443:SF1">
    <property type="entry name" value="3-HEXULOSE-6-PHOSPHATE ISOMERASE"/>
    <property type="match status" value="1"/>
</dbReference>
<dbReference type="Pfam" id="PF01380">
    <property type="entry name" value="SIS"/>
    <property type="match status" value="1"/>
</dbReference>
<name>A0ABW4JP95_9BACL</name>
<accession>A0ABW4JP95</accession>
<dbReference type="NCBIfam" id="TIGR03127">
    <property type="entry name" value="RuMP_HxlB"/>
    <property type="match status" value="1"/>
</dbReference>
<dbReference type="PANTHER" id="PTHR43443">
    <property type="entry name" value="3-HEXULOSE-6-PHOSPHATE ISOMERASE"/>
    <property type="match status" value="1"/>
</dbReference>
<dbReference type="EC" id="5.3.1.27" evidence="3"/>
<dbReference type="RefSeq" id="WP_377946024.1">
    <property type="nucleotide sequence ID" value="NZ_JBHUCX010000099.1"/>
</dbReference>
<dbReference type="InterPro" id="IPR017552">
    <property type="entry name" value="PHI/rmpB"/>
</dbReference>
<dbReference type="SUPFAM" id="SSF53697">
    <property type="entry name" value="SIS domain"/>
    <property type="match status" value="1"/>
</dbReference>
<gene>
    <name evidence="3" type="primary">hxlB</name>
    <name evidence="3" type="ORF">ACFSB2_25575</name>
</gene>
<dbReference type="Proteomes" id="UP001597079">
    <property type="component" value="Unassembled WGS sequence"/>
</dbReference>
<dbReference type="InterPro" id="IPR046348">
    <property type="entry name" value="SIS_dom_sf"/>
</dbReference>
<dbReference type="InterPro" id="IPR001347">
    <property type="entry name" value="SIS_dom"/>
</dbReference>
<organism evidence="3 4">
    <name type="scientific">Alicyclobacillus fodiniaquatilis</name>
    <dbReference type="NCBI Taxonomy" id="1661150"/>
    <lineage>
        <taxon>Bacteria</taxon>
        <taxon>Bacillati</taxon>
        <taxon>Bacillota</taxon>
        <taxon>Bacilli</taxon>
        <taxon>Bacillales</taxon>
        <taxon>Alicyclobacillaceae</taxon>
        <taxon>Alicyclobacillus</taxon>
    </lineage>
</organism>
<protein>
    <submittedName>
        <fullName evidence="3">6-phospho-3-hexuloisomerase</fullName>
        <ecNumber evidence="3">5.3.1.27</ecNumber>
    </submittedName>
</protein>
<reference evidence="4" key="1">
    <citation type="journal article" date="2019" name="Int. J. Syst. Evol. Microbiol.">
        <title>The Global Catalogue of Microorganisms (GCM) 10K type strain sequencing project: providing services to taxonomists for standard genome sequencing and annotation.</title>
        <authorList>
            <consortium name="The Broad Institute Genomics Platform"/>
            <consortium name="The Broad Institute Genome Sequencing Center for Infectious Disease"/>
            <person name="Wu L."/>
            <person name="Ma J."/>
        </authorList>
    </citation>
    <scope>NUCLEOTIDE SEQUENCE [LARGE SCALE GENOMIC DNA]</scope>
    <source>
        <strain evidence="4">CGMCC 1.12286</strain>
    </source>
</reference>
<sequence>MTSATESQFGLGILAELSRVIRSVSEANTKQFVESILLAKRIFVAGAGRSGFMSRAFAMRLMQMGFETYVVGETVTPNIAQGDLLVLGTGSGETKSLVQIAEKAKELSASIAIVTIFPESTIGKLADTCVRIPARPKDGSDDGYKSIQPMGTLFEQSLLVFFDAAILKLMAARGTNSDTMFTRHANLE</sequence>
<evidence type="ECO:0000259" key="2">
    <source>
        <dbReference type="PROSITE" id="PS51464"/>
    </source>
</evidence>
<comment type="similarity">
    <text evidence="1">Belongs to the SIS family. PHI subfamily.</text>
</comment>
<feature type="domain" description="SIS" evidence="2">
    <location>
        <begin position="32"/>
        <end position="175"/>
    </location>
</feature>
<keyword evidence="3" id="KW-0413">Isomerase</keyword>
<evidence type="ECO:0000256" key="1">
    <source>
        <dbReference type="ARBA" id="ARBA00009235"/>
    </source>
</evidence>
<keyword evidence="4" id="KW-1185">Reference proteome</keyword>
<evidence type="ECO:0000313" key="3">
    <source>
        <dbReference type="EMBL" id="MFD1678042.1"/>
    </source>
</evidence>
<dbReference type="CDD" id="cd05005">
    <property type="entry name" value="SIS_PHI"/>
    <property type="match status" value="1"/>
</dbReference>
<dbReference type="GO" id="GO:0043800">
    <property type="term" value="F:6-phospho-3-hexuloisomerase activity"/>
    <property type="evidence" value="ECO:0007669"/>
    <property type="project" value="UniProtKB-EC"/>
</dbReference>
<proteinExistence type="inferred from homology"/>
<dbReference type="EMBL" id="JBHUCX010000099">
    <property type="protein sequence ID" value="MFD1678042.1"/>
    <property type="molecule type" value="Genomic_DNA"/>
</dbReference>
<dbReference type="PROSITE" id="PS51464">
    <property type="entry name" value="SIS"/>
    <property type="match status" value="1"/>
</dbReference>
<evidence type="ECO:0000313" key="4">
    <source>
        <dbReference type="Proteomes" id="UP001597079"/>
    </source>
</evidence>